<evidence type="ECO:0000256" key="1">
    <source>
        <dbReference type="SAM" id="SignalP"/>
    </source>
</evidence>
<dbReference type="STRING" id="1908257.BKK47_03045"/>
<dbReference type="EMBL" id="MLHG01000017">
    <property type="protein sequence ID" value="OOF40801.1"/>
    <property type="molecule type" value="Genomic_DNA"/>
</dbReference>
<gene>
    <name evidence="2" type="ORF">BKK47_03045</name>
</gene>
<proteinExistence type="predicted"/>
<evidence type="ECO:0000313" key="2">
    <source>
        <dbReference type="EMBL" id="OOF40801.1"/>
    </source>
</evidence>
<reference evidence="2 3" key="1">
    <citation type="submission" date="2016-10" db="EMBL/GenBank/DDBJ databases">
        <title>Rodentibacter gen. nov. and new species.</title>
        <authorList>
            <person name="Christensen H."/>
        </authorList>
    </citation>
    <scope>NUCLEOTIDE SEQUENCE [LARGE SCALE GENOMIC DNA]</scope>
    <source>
        <strain evidence="2 3">Ppn418</strain>
    </source>
</reference>
<keyword evidence="1" id="KW-0732">Signal</keyword>
<evidence type="ECO:0000313" key="3">
    <source>
        <dbReference type="Proteomes" id="UP000189426"/>
    </source>
</evidence>
<keyword evidence="3" id="KW-1185">Reference proteome</keyword>
<comment type="caution">
    <text evidence="2">The sequence shown here is derived from an EMBL/GenBank/DDBJ whole genome shotgun (WGS) entry which is preliminary data.</text>
</comment>
<protein>
    <submittedName>
        <fullName evidence="2">Stress protein, tellurium resistance protein TerZ</fullName>
    </submittedName>
</protein>
<dbReference type="AlphaFoldDB" id="A0A1V3II49"/>
<dbReference type="Proteomes" id="UP000189426">
    <property type="component" value="Unassembled WGS sequence"/>
</dbReference>
<organism evidence="2 3">
    <name type="scientific">Rodentibacter mrazii</name>
    <dbReference type="NCBI Taxonomy" id="1908257"/>
    <lineage>
        <taxon>Bacteria</taxon>
        <taxon>Pseudomonadati</taxon>
        <taxon>Pseudomonadota</taxon>
        <taxon>Gammaproteobacteria</taxon>
        <taxon>Pasteurellales</taxon>
        <taxon>Pasteurellaceae</taxon>
        <taxon>Rodentibacter</taxon>
    </lineage>
</organism>
<feature type="signal peptide" evidence="1">
    <location>
        <begin position="1"/>
        <end position="21"/>
    </location>
</feature>
<accession>A0A1V3II49</accession>
<name>A0A1V3II49_9PAST</name>
<sequence length="122" mass="13923">MYKTKFILITFLSLCSLFLKAQQYVMPPISSTSGHVPVISDQLMEQCVEIYNKAEWLAKELNNTYPNQYSSYEVDAYNSKANQVNQWTNWFNQNCAGKQSYSACQAAQELNRKAGNPTQNCS</sequence>
<feature type="chain" id="PRO_5012934493" evidence="1">
    <location>
        <begin position="22"/>
        <end position="122"/>
    </location>
</feature>